<dbReference type="PANTHER" id="PTHR47485">
    <property type="entry name" value="THYLAKOID LUMENAL 17.4 KDA PROTEIN, CHLOROPLASTIC"/>
    <property type="match status" value="1"/>
</dbReference>
<gene>
    <name evidence="3" type="ORF">MNBD_GAMMA22-575</name>
</gene>
<organism evidence="3">
    <name type="scientific">hydrothermal vent metagenome</name>
    <dbReference type="NCBI Taxonomy" id="652676"/>
    <lineage>
        <taxon>unclassified sequences</taxon>
        <taxon>metagenomes</taxon>
        <taxon>ecological metagenomes</taxon>
    </lineage>
</organism>
<sequence>MPQINNWFIRRKDGPIKGPFPSGQIEQYLLLGRFVISDEVSMNKVEWKKISSIPHLIPEILISAKYDETAQQKLASKKRWADERRGLEAEKPDKERRNVGNKEFNRFDKTEYTEKNKKLFTAYSQIFLVIIFVSVIAFVSFQYMPDNIVSVANCGSKPQAKVNWTHCQKVGVQLKELNMTGAMLNSASIIGAVITNVNFSNANFSYTEMSLSKLTNIKFSNATLIGTIIQNSDLVSVDFSNSNLQYINFTGSRLRDINFSGANLSNAIWIDGRKCAKNSIGKCK</sequence>
<dbReference type="Pfam" id="PF00805">
    <property type="entry name" value="Pentapeptide"/>
    <property type="match status" value="1"/>
</dbReference>
<proteinExistence type="predicted"/>
<evidence type="ECO:0000256" key="2">
    <source>
        <dbReference type="SAM" id="Phobius"/>
    </source>
</evidence>
<evidence type="ECO:0000313" key="3">
    <source>
        <dbReference type="EMBL" id="VAW93006.1"/>
    </source>
</evidence>
<dbReference type="AlphaFoldDB" id="A0A3B1AK16"/>
<dbReference type="EMBL" id="UOFS01000013">
    <property type="protein sequence ID" value="VAW93006.1"/>
    <property type="molecule type" value="Genomic_DNA"/>
</dbReference>
<keyword evidence="2" id="KW-0812">Transmembrane</keyword>
<keyword evidence="1" id="KW-0677">Repeat</keyword>
<dbReference type="InterPro" id="IPR001646">
    <property type="entry name" value="5peptide_repeat"/>
</dbReference>
<dbReference type="SUPFAM" id="SSF141571">
    <property type="entry name" value="Pentapeptide repeat-like"/>
    <property type="match status" value="1"/>
</dbReference>
<evidence type="ECO:0000256" key="1">
    <source>
        <dbReference type="ARBA" id="ARBA00022737"/>
    </source>
</evidence>
<evidence type="ECO:0008006" key="4">
    <source>
        <dbReference type="Google" id="ProtNLM"/>
    </source>
</evidence>
<reference evidence="3" key="1">
    <citation type="submission" date="2018-06" db="EMBL/GenBank/DDBJ databases">
        <authorList>
            <person name="Zhirakovskaya E."/>
        </authorList>
    </citation>
    <scope>NUCLEOTIDE SEQUENCE</scope>
</reference>
<dbReference type="PANTHER" id="PTHR47485:SF1">
    <property type="entry name" value="THYLAKOID LUMENAL 17.4 KDA PROTEIN, CHLOROPLASTIC"/>
    <property type="match status" value="1"/>
</dbReference>
<feature type="transmembrane region" description="Helical" evidence="2">
    <location>
        <begin position="126"/>
        <end position="144"/>
    </location>
</feature>
<keyword evidence="2" id="KW-0472">Membrane</keyword>
<keyword evidence="2" id="KW-1133">Transmembrane helix</keyword>
<protein>
    <recommendedName>
        <fullName evidence="4">Pentapeptide repeat family protein</fullName>
    </recommendedName>
</protein>
<accession>A0A3B1AK16</accession>
<dbReference type="Gene3D" id="2.160.20.80">
    <property type="entry name" value="E3 ubiquitin-protein ligase SopA"/>
    <property type="match status" value="1"/>
</dbReference>
<name>A0A3B1AK16_9ZZZZ</name>